<dbReference type="SUPFAM" id="SSF57850">
    <property type="entry name" value="RING/U-box"/>
    <property type="match status" value="1"/>
</dbReference>
<keyword evidence="5" id="KW-1185">Reference proteome</keyword>
<comment type="caution">
    <text evidence="4">The sequence shown here is derived from an EMBL/GenBank/DDBJ whole genome shotgun (WGS) entry which is preliminary data.</text>
</comment>
<dbReference type="Gene3D" id="3.30.40.10">
    <property type="entry name" value="Zinc/RING finger domain, C3HC4 (zinc finger)"/>
    <property type="match status" value="1"/>
</dbReference>
<name>A0AAU9LX40_9ASTR</name>
<gene>
    <name evidence="4" type="ORF">LVIROSA_LOCUS5540</name>
</gene>
<feature type="region of interest" description="Disordered" evidence="2">
    <location>
        <begin position="57"/>
        <end position="183"/>
    </location>
</feature>
<dbReference type="InterPro" id="IPR001841">
    <property type="entry name" value="Znf_RING"/>
</dbReference>
<keyword evidence="1" id="KW-0479">Metal-binding</keyword>
<keyword evidence="1" id="KW-0863">Zinc-finger</keyword>
<dbReference type="InterPro" id="IPR013083">
    <property type="entry name" value="Znf_RING/FYVE/PHD"/>
</dbReference>
<feature type="compositionally biased region" description="Basic and acidic residues" evidence="2">
    <location>
        <begin position="152"/>
        <end position="162"/>
    </location>
</feature>
<keyword evidence="1" id="KW-0862">Zinc</keyword>
<evidence type="ECO:0000259" key="3">
    <source>
        <dbReference type="PROSITE" id="PS50089"/>
    </source>
</evidence>
<accession>A0AAU9LX40</accession>
<dbReference type="CDD" id="cd16449">
    <property type="entry name" value="RING-HC"/>
    <property type="match status" value="1"/>
</dbReference>
<dbReference type="Proteomes" id="UP001157418">
    <property type="component" value="Unassembled WGS sequence"/>
</dbReference>
<dbReference type="Pfam" id="PF13920">
    <property type="entry name" value="zf-C3HC4_3"/>
    <property type="match status" value="1"/>
</dbReference>
<dbReference type="PROSITE" id="PS50089">
    <property type="entry name" value="ZF_RING_2"/>
    <property type="match status" value="1"/>
</dbReference>
<evidence type="ECO:0000256" key="2">
    <source>
        <dbReference type="SAM" id="MobiDB-lite"/>
    </source>
</evidence>
<dbReference type="PANTHER" id="PTHR46629">
    <property type="entry name" value="OS01G0917900 PROTEIN"/>
    <property type="match status" value="1"/>
</dbReference>
<feature type="domain" description="RING-type" evidence="3">
    <location>
        <begin position="186"/>
        <end position="224"/>
    </location>
</feature>
<sequence>MEDKETASDRIQNRNIVDMLRDDKASGSKKNWKAFRDTLRLKRAGRAWTSTVPIPASDLPINTNSSTNRMMIRRGSSRYPSDPNVDELDGEATRQLGYTPDRQRSGRLLPLETDPEEENDNKPPDGGETEPEQQMSLMSLLSDHGSHYNAGPDEHVEEHHEEPEPEEEKKEEEEEEEEEIGDHNICGSCKGKHKNTAFGPCGHTFCKNCTKELHVSIGNCPTCSNYMLEILDIY</sequence>
<dbReference type="GO" id="GO:0008270">
    <property type="term" value="F:zinc ion binding"/>
    <property type="evidence" value="ECO:0007669"/>
    <property type="project" value="UniProtKB-KW"/>
</dbReference>
<evidence type="ECO:0000313" key="5">
    <source>
        <dbReference type="Proteomes" id="UP001157418"/>
    </source>
</evidence>
<organism evidence="4 5">
    <name type="scientific">Lactuca virosa</name>
    <dbReference type="NCBI Taxonomy" id="75947"/>
    <lineage>
        <taxon>Eukaryota</taxon>
        <taxon>Viridiplantae</taxon>
        <taxon>Streptophyta</taxon>
        <taxon>Embryophyta</taxon>
        <taxon>Tracheophyta</taxon>
        <taxon>Spermatophyta</taxon>
        <taxon>Magnoliopsida</taxon>
        <taxon>eudicotyledons</taxon>
        <taxon>Gunneridae</taxon>
        <taxon>Pentapetalae</taxon>
        <taxon>asterids</taxon>
        <taxon>campanulids</taxon>
        <taxon>Asterales</taxon>
        <taxon>Asteraceae</taxon>
        <taxon>Cichorioideae</taxon>
        <taxon>Cichorieae</taxon>
        <taxon>Lactucinae</taxon>
        <taxon>Lactuca</taxon>
    </lineage>
</organism>
<protein>
    <recommendedName>
        <fullName evidence="3">RING-type domain-containing protein</fullName>
    </recommendedName>
</protein>
<dbReference type="SMART" id="SM00184">
    <property type="entry name" value="RING"/>
    <property type="match status" value="1"/>
</dbReference>
<feature type="compositionally biased region" description="Polar residues" evidence="2">
    <location>
        <begin position="60"/>
        <end position="69"/>
    </location>
</feature>
<feature type="compositionally biased region" description="Acidic residues" evidence="2">
    <location>
        <begin position="163"/>
        <end position="180"/>
    </location>
</feature>
<dbReference type="AlphaFoldDB" id="A0AAU9LX40"/>
<evidence type="ECO:0000313" key="4">
    <source>
        <dbReference type="EMBL" id="CAH1417896.1"/>
    </source>
</evidence>
<reference evidence="4 5" key="1">
    <citation type="submission" date="2022-01" db="EMBL/GenBank/DDBJ databases">
        <authorList>
            <person name="Xiong W."/>
            <person name="Schranz E."/>
        </authorList>
    </citation>
    <scope>NUCLEOTIDE SEQUENCE [LARGE SCALE GENOMIC DNA]</scope>
</reference>
<proteinExistence type="predicted"/>
<evidence type="ECO:0000256" key="1">
    <source>
        <dbReference type="PROSITE-ProRule" id="PRU00175"/>
    </source>
</evidence>
<dbReference type="EMBL" id="CAKMRJ010000113">
    <property type="protein sequence ID" value="CAH1417896.1"/>
    <property type="molecule type" value="Genomic_DNA"/>
</dbReference>